<name>A0A0B1SPA2_OESDE</name>
<accession>A0A0B1SPA2</accession>
<gene>
    <name evidence="9" type="ORF">OESDEN_14915</name>
</gene>
<dbReference type="PANTHER" id="PTHR45721">
    <property type="entry name" value="LAMIN DM0-RELATED"/>
    <property type="match status" value="1"/>
</dbReference>
<dbReference type="GO" id="GO:0007097">
    <property type="term" value="P:nuclear migration"/>
    <property type="evidence" value="ECO:0007669"/>
    <property type="project" value="TreeGrafter"/>
</dbReference>
<dbReference type="GO" id="GO:0005882">
    <property type="term" value="C:intermediate filament"/>
    <property type="evidence" value="ECO:0007669"/>
    <property type="project" value="UniProtKB-KW"/>
</dbReference>
<evidence type="ECO:0000256" key="4">
    <source>
        <dbReference type="ARBA" id="ARBA00023242"/>
    </source>
</evidence>
<dbReference type="InterPro" id="IPR001322">
    <property type="entry name" value="Lamin_tail_dom"/>
</dbReference>
<reference evidence="9 10" key="1">
    <citation type="submission" date="2014-03" db="EMBL/GenBank/DDBJ databases">
        <title>Draft genome of the hookworm Oesophagostomum dentatum.</title>
        <authorList>
            <person name="Mitreva M."/>
        </authorList>
    </citation>
    <scope>NUCLEOTIDE SEQUENCE [LARGE SCALE GENOMIC DNA]</scope>
    <source>
        <strain evidence="9 10">OD-Hann</strain>
    </source>
</reference>
<evidence type="ECO:0000256" key="6">
    <source>
        <dbReference type="SAM" id="MobiDB-lite"/>
    </source>
</evidence>
<dbReference type="InterPro" id="IPR036415">
    <property type="entry name" value="Lamin_tail_dom_sf"/>
</dbReference>
<dbReference type="Gene3D" id="2.60.40.1260">
    <property type="entry name" value="Lamin Tail domain"/>
    <property type="match status" value="1"/>
</dbReference>
<dbReference type="SUPFAM" id="SSF64593">
    <property type="entry name" value="Intermediate filament protein, coiled coil region"/>
    <property type="match status" value="1"/>
</dbReference>
<evidence type="ECO:0000259" key="7">
    <source>
        <dbReference type="PROSITE" id="PS51841"/>
    </source>
</evidence>
<keyword evidence="3 5" id="KW-0175">Coiled coil</keyword>
<evidence type="ECO:0000256" key="1">
    <source>
        <dbReference type="ARBA" id="ARBA00004123"/>
    </source>
</evidence>
<dbReference type="Pfam" id="PF00932">
    <property type="entry name" value="LTD"/>
    <property type="match status" value="1"/>
</dbReference>
<feature type="region of interest" description="Disordered" evidence="6">
    <location>
        <begin position="671"/>
        <end position="715"/>
    </location>
</feature>
<dbReference type="PROSITE" id="PS51841">
    <property type="entry name" value="LTD"/>
    <property type="match status" value="1"/>
</dbReference>
<feature type="compositionally biased region" description="Low complexity" evidence="6">
    <location>
        <begin position="532"/>
        <end position="542"/>
    </location>
</feature>
<keyword evidence="10" id="KW-1185">Reference proteome</keyword>
<dbReference type="Proteomes" id="UP000053660">
    <property type="component" value="Unassembled WGS sequence"/>
</dbReference>
<dbReference type="Gene3D" id="1.20.5.170">
    <property type="match status" value="1"/>
</dbReference>
<feature type="coiled-coil region" evidence="5">
    <location>
        <begin position="413"/>
        <end position="507"/>
    </location>
</feature>
<evidence type="ECO:0000313" key="9">
    <source>
        <dbReference type="EMBL" id="KHJ85362.1"/>
    </source>
</evidence>
<dbReference type="InterPro" id="IPR039008">
    <property type="entry name" value="IF_rod_dom"/>
</dbReference>
<comment type="subcellular location">
    <subcellularLocation>
        <location evidence="1">Nucleus</location>
    </subcellularLocation>
</comment>
<dbReference type="PANTHER" id="PTHR45721:SF11">
    <property type="entry name" value="LAMIN DM0-RELATED"/>
    <property type="match status" value="1"/>
</dbReference>
<dbReference type="SMART" id="SM01391">
    <property type="entry name" value="Filament"/>
    <property type="match status" value="1"/>
</dbReference>
<dbReference type="Pfam" id="PF00038">
    <property type="entry name" value="Filament"/>
    <property type="match status" value="1"/>
</dbReference>
<dbReference type="Gene3D" id="1.20.5.1160">
    <property type="entry name" value="Vasodilator-stimulated phosphoprotein"/>
    <property type="match status" value="1"/>
</dbReference>
<feature type="domain" description="LTD" evidence="7">
    <location>
        <begin position="582"/>
        <end position="699"/>
    </location>
</feature>
<dbReference type="GO" id="GO:0005652">
    <property type="term" value="C:nuclear lamina"/>
    <property type="evidence" value="ECO:0007669"/>
    <property type="project" value="TreeGrafter"/>
</dbReference>
<keyword evidence="2" id="KW-0403">Intermediate filament</keyword>
<evidence type="ECO:0000256" key="5">
    <source>
        <dbReference type="SAM" id="Coils"/>
    </source>
</evidence>
<dbReference type="GO" id="GO:0031507">
    <property type="term" value="P:heterochromatin formation"/>
    <property type="evidence" value="ECO:0007669"/>
    <property type="project" value="TreeGrafter"/>
</dbReference>
<proteinExistence type="predicted"/>
<sequence>MLFTGNQLSVQKVRQLEAENNRLTVQIKDIEVIEKKERNNLAERFEAERARLRNALEDAREQAAKYAVERDSALADHERLAGKVAKLERDLKKSEEDRLSALSLAESSTAKQKNMQNRLDKAEGDVADLEKELARLRMQLAALQKNLEDESVLRAAANAKIQALTEDLEFQKKQHRSALEEVRHKRQVDMTTYAKQVSDEFQSKLQDQLAEMRARFQAQLAASKGAFEEAYKNKARLRNALEDAREQAAKYAVERDSALADHERLAGKVAKLERDLKKSEEDRLSALSLAESSTAKQKNMQNRLDKAEGDVADLEKELARLRMQLAALQKNLEDESVLRAAANAKIQALTEDLEFQKKQHKSALEEVRHKRQVDMTTYAKQVSDEFHSKLQDQLAEMRARFQAQLAASKGAFEEAYKNKLNDARERAEAAHDEAARMRIRVHELEKSGSTHDSVIEGLRRELADLKDELDRARRSWQERLDGKELRIAELNREIQRMMDEFHDLLDVKIQLDTELNTYRVLLESEESRLNISGTNGSSAGGASRDESMTQHHVSYSSGTGGGVRGLKRARVEWGGDEDLDFHRLRQKLQKHTDGPVGIDEIDPNGQWVRISNSTDDEVSIAHWKLLVRAGGKEVTYQFNTRMKLDPHGHATVYSADSGEKHRPPTDFVMKKQNWPIGDNPSVRLEDHEGDLRSSVTFESDESTDPSDPAERCSIM</sequence>
<feature type="coiled-coil region" evidence="5">
    <location>
        <begin position="227"/>
        <end position="366"/>
    </location>
</feature>
<organism evidence="9 10">
    <name type="scientific">Oesophagostomum dentatum</name>
    <name type="common">Nodular worm</name>
    <dbReference type="NCBI Taxonomy" id="61180"/>
    <lineage>
        <taxon>Eukaryota</taxon>
        <taxon>Metazoa</taxon>
        <taxon>Ecdysozoa</taxon>
        <taxon>Nematoda</taxon>
        <taxon>Chromadorea</taxon>
        <taxon>Rhabditida</taxon>
        <taxon>Rhabditina</taxon>
        <taxon>Rhabditomorpha</taxon>
        <taxon>Strongyloidea</taxon>
        <taxon>Strongylidae</taxon>
        <taxon>Oesophagostomum</taxon>
    </lineage>
</organism>
<evidence type="ECO:0000313" key="10">
    <source>
        <dbReference type="Proteomes" id="UP000053660"/>
    </source>
</evidence>
<dbReference type="GO" id="GO:0006998">
    <property type="term" value="P:nuclear envelope organization"/>
    <property type="evidence" value="ECO:0007669"/>
    <property type="project" value="TreeGrafter"/>
</dbReference>
<feature type="coiled-coil region" evidence="5">
    <location>
        <begin position="6"/>
        <end position="181"/>
    </location>
</feature>
<dbReference type="GO" id="GO:0005200">
    <property type="term" value="F:structural constituent of cytoskeleton"/>
    <property type="evidence" value="ECO:0007669"/>
    <property type="project" value="TreeGrafter"/>
</dbReference>
<evidence type="ECO:0000259" key="8">
    <source>
        <dbReference type="PROSITE" id="PS51842"/>
    </source>
</evidence>
<protein>
    <submittedName>
        <fullName evidence="9">Intermediate filament tail domain protein</fullName>
    </submittedName>
</protein>
<feature type="domain" description="IF rod" evidence="8">
    <location>
        <begin position="1"/>
        <end position="529"/>
    </location>
</feature>
<dbReference type="PROSITE" id="PS51842">
    <property type="entry name" value="IF_ROD_2"/>
    <property type="match status" value="1"/>
</dbReference>
<dbReference type="GO" id="GO:0090435">
    <property type="term" value="P:protein localization to nuclear envelope"/>
    <property type="evidence" value="ECO:0007669"/>
    <property type="project" value="TreeGrafter"/>
</dbReference>
<dbReference type="GO" id="GO:0051664">
    <property type="term" value="P:nuclear pore localization"/>
    <property type="evidence" value="ECO:0007669"/>
    <property type="project" value="TreeGrafter"/>
</dbReference>
<dbReference type="EMBL" id="KN564207">
    <property type="protein sequence ID" value="KHJ85362.1"/>
    <property type="molecule type" value="Genomic_DNA"/>
</dbReference>
<feature type="region of interest" description="Disordered" evidence="6">
    <location>
        <begin position="530"/>
        <end position="563"/>
    </location>
</feature>
<keyword evidence="4" id="KW-0539">Nucleus</keyword>
<evidence type="ECO:0000256" key="3">
    <source>
        <dbReference type="ARBA" id="ARBA00023054"/>
    </source>
</evidence>
<dbReference type="AlphaFoldDB" id="A0A0B1SPA2"/>
<dbReference type="SUPFAM" id="SSF74853">
    <property type="entry name" value="Lamin A/C globular tail domain"/>
    <property type="match status" value="1"/>
</dbReference>
<dbReference type="OrthoDB" id="102442at2759"/>
<evidence type="ECO:0000256" key="2">
    <source>
        <dbReference type="ARBA" id="ARBA00022754"/>
    </source>
</evidence>